<dbReference type="GeneID" id="95605492"/>
<dbReference type="Proteomes" id="UP001164506">
    <property type="component" value="Chromosome"/>
</dbReference>
<keyword evidence="3 5" id="KW-0067">ATP-binding</keyword>
<keyword evidence="6" id="KW-1185">Reference proteome</keyword>
<proteinExistence type="predicted"/>
<dbReference type="GO" id="GO:0005524">
    <property type="term" value="F:ATP binding"/>
    <property type="evidence" value="ECO:0007669"/>
    <property type="project" value="UniProtKB-KW"/>
</dbReference>
<dbReference type="EMBL" id="CP084204">
    <property type="protein sequence ID" value="UZX26231.1"/>
    <property type="molecule type" value="Genomic_DNA"/>
</dbReference>
<feature type="domain" description="ABC transporter" evidence="4">
    <location>
        <begin position="5"/>
        <end position="230"/>
    </location>
</feature>
<dbReference type="Pfam" id="PF00005">
    <property type="entry name" value="ABC_tran"/>
    <property type="match status" value="1"/>
</dbReference>
<keyword evidence="2" id="KW-0547">Nucleotide-binding</keyword>
<dbReference type="InterPro" id="IPR051782">
    <property type="entry name" value="ABC_Transporter_VariousFunc"/>
</dbReference>
<evidence type="ECO:0000259" key="4">
    <source>
        <dbReference type="PROSITE" id="PS50893"/>
    </source>
</evidence>
<organism evidence="5 6">
    <name type="scientific">Streptomyces tanashiensis</name>
    <dbReference type="NCBI Taxonomy" id="67367"/>
    <lineage>
        <taxon>Bacteria</taxon>
        <taxon>Bacillati</taxon>
        <taxon>Actinomycetota</taxon>
        <taxon>Actinomycetes</taxon>
        <taxon>Kitasatosporales</taxon>
        <taxon>Streptomycetaceae</taxon>
        <taxon>Streptomyces</taxon>
    </lineage>
</organism>
<dbReference type="InterPro" id="IPR003439">
    <property type="entry name" value="ABC_transporter-like_ATP-bd"/>
</dbReference>
<dbReference type="SMART" id="SM00382">
    <property type="entry name" value="AAA"/>
    <property type="match status" value="1"/>
</dbReference>
<dbReference type="CDD" id="cd03230">
    <property type="entry name" value="ABC_DR_subfamily_A"/>
    <property type="match status" value="1"/>
</dbReference>
<accession>A0ABY6R830</accession>
<evidence type="ECO:0000313" key="5">
    <source>
        <dbReference type="EMBL" id="UZX26231.1"/>
    </source>
</evidence>
<dbReference type="InterPro" id="IPR003593">
    <property type="entry name" value="AAA+_ATPase"/>
</dbReference>
<protein>
    <submittedName>
        <fullName evidence="5">ABC transporter ATP-binding protein</fullName>
    </submittedName>
</protein>
<name>A0ABY6R830_9ACTN</name>
<dbReference type="RefSeq" id="WP_267260318.1">
    <property type="nucleotide sequence ID" value="NZ_CP084204.1"/>
</dbReference>
<sequence>MSTVLRAQGLGKKYKQHWALRNCDLDVPAGRVVGLVGPNGAGKSTLLKLASGMLTPTAGTIEVCGGRPAAGVEQLAKVGFVAQDTPIYAALSVADHLDFGKRLNPNWDDAVARDRIRRLGLDPKQRAGKLSGGQRAQLALTLGIAKRPELLILDEPVAALDPLARREFMQDLMEAVAEHELSVVLSSHLVSDVERTCDYVIVLVDSHVQVAGDIDDLVDSHHRLTGPRRDPSTLPAGQHVITASHTDRQTTLLVRADTAVHDPSWTVSPLGLEDIVLAYMTRPADAVRDTRPTLEVLRCSG</sequence>
<gene>
    <name evidence="5" type="ORF">LDH80_38685</name>
</gene>
<dbReference type="InterPro" id="IPR027417">
    <property type="entry name" value="P-loop_NTPase"/>
</dbReference>
<evidence type="ECO:0000256" key="3">
    <source>
        <dbReference type="ARBA" id="ARBA00022840"/>
    </source>
</evidence>
<keyword evidence="1" id="KW-0813">Transport</keyword>
<evidence type="ECO:0000256" key="2">
    <source>
        <dbReference type="ARBA" id="ARBA00022741"/>
    </source>
</evidence>
<dbReference type="PANTHER" id="PTHR42939:SF1">
    <property type="entry name" value="ABC TRANSPORTER ATP-BINDING PROTEIN ALBC-RELATED"/>
    <property type="match status" value="1"/>
</dbReference>
<dbReference type="PANTHER" id="PTHR42939">
    <property type="entry name" value="ABC TRANSPORTER ATP-BINDING PROTEIN ALBC-RELATED"/>
    <property type="match status" value="1"/>
</dbReference>
<reference evidence="5" key="1">
    <citation type="submission" date="2021-09" db="EMBL/GenBank/DDBJ databases">
        <title>Complete genome sequence and metabolic characterization of Streptomyces tanashiensis DSM 731 the producer of antibacterial Kalafungin and diverse secondary metabolites.</title>
        <authorList>
            <person name="Abbasi M.N."/>
            <person name="Anwar M.N."/>
            <person name="Alam K."/>
            <person name="Shoaib M."/>
            <person name="Lin Z."/>
            <person name="Hayat M."/>
            <person name="Ali M.I."/>
            <person name="Malik H.M.T."/>
            <person name="Ahmed I."/>
            <person name="Li A."/>
            <person name="Hailong Wang H."/>
            <person name="Zhang Y."/>
        </authorList>
    </citation>
    <scope>NUCLEOTIDE SEQUENCE</scope>
    <source>
        <strain evidence="5">Kala</strain>
    </source>
</reference>
<evidence type="ECO:0000313" key="6">
    <source>
        <dbReference type="Proteomes" id="UP001164506"/>
    </source>
</evidence>
<evidence type="ECO:0000256" key="1">
    <source>
        <dbReference type="ARBA" id="ARBA00022448"/>
    </source>
</evidence>
<dbReference type="SUPFAM" id="SSF52540">
    <property type="entry name" value="P-loop containing nucleoside triphosphate hydrolases"/>
    <property type="match status" value="1"/>
</dbReference>
<dbReference type="Gene3D" id="3.40.50.300">
    <property type="entry name" value="P-loop containing nucleotide triphosphate hydrolases"/>
    <property type="match status" value="1"/>
</dbReference>
<dbReference type="PROSITE" id="PS50893">
    <property type="entry name" value="ABC_TRANSPORTER_2"/>
    <property type="match status" value="1"/>
</dbReference>